<evidence type="ECO:0000313" key="6">
    <source>
        <dbReference type="EMBL" id="KRK72457.1"/>
    </source>
</evidence>
<comment type="caution">
    <text evidence="6">The sequence shown here is derived from an EMBL/GenBank/DDBJ whole genome shotgun (WGS) entry which is preliminary data.</text>
</comment>
<dbReference type="PATRIC" id="fig|1291734.4.peg.1472"/>
<dbReference type="PANTHER" id="PTHR24567">
    <property type="entry name" value="CRP FAMILY TRANSCRIPTIONAL REGULATORY PROTEIN"/>
    <property type="match status" value="1"/>
</dbReference>
<keyword evidence="2" id="KW-0238">DNA-binding</keyword>
<dbReference type="InterPro" id="IPR018490">
    <property type="entry name" value="cNMP-bd_dom_sf"/>
</dbReference>
<evidence type="ECO:0000256" key="1">
    <source>
        <dbReference type="ARBA" id="ARBA00023015"/>
    </source>
</evidence>
<dbReference type="InterPro" id="IPR036390">
    <property type="entry name" value="WH_DNA-bd_sf"/>
</dbReference>
<keyword evidence="3" id="KW-0804">Transcription</keyword>
<accession>A0A0R1JUS8</accession>
<dbReference type="InterPro" id="IPR012318">
    <property type="entry name" value="HTH_CRP"/>
</dbReference>
<dbReference type="SUPFAM" id="SSF51206">
    <property type="entry name" value="cAMP-binding domain-like"/>
    <property type="match status" value="1"/>
</dbReference>
<keyword evidence="1" id="KW-0805">Transcription regulation</keyword>
<dbReference type="GO" id="GO:0005829">
    <property type="term" value="C:cytosol"/>
    <property type="evidence" value="ECO:0007669"/>
    <property type="project" value="TreeGrafter"/>
</dbReference>
<dbReference type="PROSITE" id="PS51063">
    <property type="entry name" value="HTH_CRP_2"/>
    <property type="match status" value="1"/>
</dbReference>
<protein>
    <submittedName>
        <fullName evidence="6">Transcription regulator</fullName>
    </submittedName>
</protein>
<organism evidence="6 7">
    <name type="scientific">Lacticaseibacillus nasuensis JCM 17158</name>
    <dbReference type="NCBI Taxonomy" id="1291734"/>
    <lineage>
        <taxon>Bacteria</taxon>
        <taxon>Bacillati</taxon>
        <taxon>Bacillota</taxon>
        <taxon>Bacilli</taxon>
        <taxon>Lactobacillales</taxon>
        <taxon>Lactobacillaceae</taxon>
        <taxon>Lacticaseibacillus</taxon>
    </lineage>
</organism>
<feature type="domain" description="Cyclic nucleotide-binding" evidence="4">
    <location>
        <begin position="6"/>
        <end position="109"/>
    </location>
</feature>
<dbReference type="InterPro" id="IPR000595">
    <property type="entry name" value="cNMP-bd_dom"/>
</dbReference>
<feature type="domain" description="HTH crp-type" evidence="5">
    <location>
        <begin position="140"/>
        <end position="207"/>
    </location>
</feature>
<evidence type="ECO:0000313" key="7">
    <source>
        <dbReference type="Proteomes" id="UP000051804"/>
    </source>
</evidence>
<dbReference type="Pfam" id="PF13545">
    <property type="entry name" value="HTH_Crp_2"/>
    <property type="match status" value="1"/>
</dbReference>
<dbReference type="Gene3D" id="2.60.120.10">
    <property type="entry name" value="Jelly Rolls"/>
    <property type="match status" value="1"/>
</dbReference>
<dbReference type="Proteomes" id="UP000051804">
    <property type="component" value="Unassembled WGS sequence"/>
</dbReference>
<reference evidence="6 7" key="1">
    <citation type="journal article" date="2015" name="Genome Announc.">
        <title>Expanding the biotechnology potential of lactobacilli through comparative genomics of 213 strains and associated genera.</title>
        <authorList>
            <person name="Sun Z."/>
            <person name="Harris H.M."/>
            <person name="McCann A."/>
            <person name="Guo C."/>
            <person name="Argimon S."/>
            <person name="Zhang W."/>
            <person name="Yang X."/>
            <person name="Jeffery I.B."/>
            <person name="Cooney J.C."/>
            <person name="Kagawa T.F."/>
            <person name="Liu W."/>
            <person name="Song Y."/>
            <person name="Salvetti E."/>
            <person name="Wrobel A."/>
            <person name="Rasinkangas P."/>
            <person name="Parkhill J."/>
            <person name="Rea M.C."/>
            <person name="O'Sullivan O."/>
            <person name="Ritari J."/>
            <person name="Douillard F.P."/>
            <person name="Paul Ross R."/>
            <person name="Yang R."/>
            <person name="Briner A.E."/>
            <person name="Felis G.E."/>
            <person name="de Vos W.M."/>
            <person name="Barrangou R."/>
            <person name="Klaenhammer T.R."/>
            <person name="Caufield P.W."/>
            <person name="Cui Y."/>
            <person name="Zhang H."/>
            <person name="O'Toole P.W."/>
        </authorList>
    </citation>
    <scope>NUCLEOTIDE SEQUENCE [LARGE SCALE GENOMIC DNA]</scope>
    <source>
        <strain evidence="6 7">JCM 17158</strain>
    </source>
</reference>
<evidence type="ECO:0000259" key="5">
    <source>
        <dbReference type="PROSITE" id="PS51063"/>
    </source>
</evidence>
<dbReference type="Pfam" id="PF00027">
    <property type="entry name" value="cNMP_binding"/>
    <property type="match status" value="1"/>
</dbReference>
<dbReference type="PRINTS" id="PR00034">
    <property type="entry name" value="HTHCRP"/>
</dbReference>
<name>A0A0R1JUS8_9LACO</name>
<evidence type="ECO:0000256" key="2">
    <source>
        <dbReference type="ARBA" id="ARBA00023125"/>
    </source>
</evidence>
<dbReference type="SMART" id="SM00419">
    <property type="entry name" value="HTH_CRP"/>
    <property type="match status" value="1"/>
</dbReference>
<evidence type="ECO:0000259" key="4">
    <source>
        <dbReference type="PROSITE" id="PS50042"/>
    </source>
</evidence>
<dbReference type="SMART" id="SM00100">
    <property type="entry name" value="cNMP"/>
    <property type="match status" value="1"/>
</dbReference>
<dbReference type="InterPro" id="IPR014710">
    <property type="entry name" value="RmlC-like_jellyroll"/>
</dbReference>
<gene>
    <name evidence="6" type="ORF">FD02_GL001429</name>
</gene>
<dbReference type="InterPro" id="IPR036388">
    <property type="entry name" value="WH-like_DNA-bd_sf"/>
</dbReference>
<evidence type="ECO:0000256" key="3">
    <source>
        <dbReference type="ARBA" id="ARBA00023163"/>
    </source>
</evidence>
<keyword evidence="7" id="KW-1185">Reference proteome</keyword>
<dbReference type="GO" id="GO:0003700">
    <property type="term" value="F:DNA-binding transcription factor activity"/>
    <property type="evidence" value="ECO:0007669"/>
    <property type="project" value="TreeGrafter"/>
</dbReference>
<dbReference type="PROSITE" id="PS50042">
    <property type="entry name" value="CNMP_BINDING_3"/>
    <property type="match status" value="1"/>
</dbReference>
<dbReference type="GO" id="GO:0003677">
    <property type="term" value="F:DNA binding"/>
    <property type="evidence" value="ECO:0007669"/>
    <property type="project" value="UniProtKB-KW"/>
</dbReference>
<dbReference type="STRING" id="1291734.FD02_GL001429"/>
<dbReference type="Gene3D" id="1.10.10.10">
    <property type="entry name" value="Winged helix-like DNA-binding domain superfamily/Winged helix DNA-binding domain"/>
    <property type="match status" value="1"/>
</dbReference>
<dbReference type="SUPFAM" id="SSF46785">
    <property type="entry name" value="Winged helix' DNA-binding domain"/>
    <property type="match status" value="1"/>
</dbReference>
<dbReference type="InterPro" id="IPR050397">
    <property type="entry name" value="Env_Response_Regulators"/>
</dbReference>
<sequence>MQRVPIFNHLPHAELVQIENLVRHQHFQTGEPLYLADSPAGALYIIHAGSVAVVRGSANGREQLVRQLTPGDFDGDRDLFQDATHQASAVAESPVTACVLYKSDFQRLLEQEPAISLAVIATQARRIDELEAQTTLVTTASVETRLAQWLLKQPADNGTVTLPMKKKALAAYLGTTPETLSRKLRELSDAQLIEAVRPSVIKILDAAGLRAV</sequence>
<dbReference type="CDD" id="cd00038">
    <property type="entry name" value="CAP_ED"/>
    <property type="match status" value="1"/>
</dbReference>
<dbReference type="AlphaFoldDB" id="A0A0R1JUS8"/>
<proteinExistence type="predicted"/>
<dbReference type="EMBL" id="AZDJ01000022">
    <property type="protein sequence ID" value="KRK72457.1"/>
    <property type="molecule type" value="Genomic_DNA"/>
</dbReference>
<dbReference type="PANTHER" id="PTHR24567:SF74">
    <property type="entry name" value="HTH-TYPE TRANSCRIPTIONAL REGULATOR ARCR"/>
    <property type="match status" value="1"/>
</dbReference>